<evidence type="ECO:0000313" key="4">
    <source>
        <dbReference type="EMBL" id="SUZ76069.1"/>
    </source>
</evidence>
<reference evidence="4" key="1">
    <citation type="submission" date="2018-05" db="EMBL/GenBank/DDBJ databases">
        <authorList>
            <person name="Lanie J.A."/>
            <person name="Ng W.-L."/>
            <person name="Kazmierczak K.M."/>
            <person name="Andrzejewski T.M."/>
            <person name="Davidsen T.M."/>
            <person name="Wayne K.J."/>
            <person name="Tettelin H."/>
            <person name="Glass J.I."/>
            <person name="Rusch D."/>
            <person name="Podicherti R."/>
            <person name="Tsui H.-C.T."/>
            <person name="Winkler M.E."/>
        </authorList>
    </citation>
    <scope>NUCLEOTIDE SEQUENCE</scope>
</reference>
<dbReference type="Pfam" id="PF20256">
    <property type="entry name" value="MoCoBD_2"/>
    <property type="match status" value="1"/>
</dbReference>
<dbReference type="SUPFAM" id="SSF56003">
    <property type="entry name" value="Molybdenum cofactor-binding domain"/>
    <property type="match status" value="1"/>
</dbReference>
<proteinExistence type="predicted"/>
<accession>A0A381QCD9</accession>
<organism evidence="4">
    <name type="scientific">marine metagenome</name>
    <dbReference type="NCBI Taxonomy" id="408172"/>
    <lineage>
        <taxon>unclassified sequences</taxon>
        <taxon>metagenomes</taxon>
        <taxon>ecological metagenomes</taxon>
    </lineage>
</organism>
<evidence type="ECO:0000259" key="3">
    <source>
        <dbReference type="SMART" id="SM01008"/>
    </source>
</evidence>
<dbReference type="PANTHER" id="PTHR11908:SF132">
    <property type="entry name" value="ALDEHYDE OXIDASE 1-RELATED"/>
    <property type="match status" value="1"/>
</dbReference>
<dbReference type="InterPro" id="IPR008274">
    <property type="entry name" value="AldOxase/xan_DH_MoCoBD1"/>
</dbReference>
<dbReference type="Pfam" id="PF02738">
    <property type="entry name" value="MoCoBD_1"/>
    <property type="match status" value="1"/>
</dbReference>
<dbReference type="EMBL" id="UINC01001264">
    <property type="protein sequence ID" value="SUZ76069.1"/>
    <property type="molecule type" value="Genomic_DNA"/>
</dbReference>
<gene>
    <name evidence="4" type="ORF">METZ01_LOCUS28923</name>
</gene>
<dbReference type="GO" id="GO:0016491">
    <property type="term" value="F:oxidoreductase activity"/>
    <property type="evidence" value="ECO:0007669"/>
    <property type="project" value="UniProtKB-KW"/>
</dbReference>
<dbReference type="InterPro" id="IPR000674">
    <property type="entry name" value="Ald_Oxase/Xan_DH_a/b"/>
</dbReference>
<dbReference type="PANTHER" id="PTHR11908">
    <property type="entry name" value="XANTHINE DEHYDROGENASE"/>
    <property type="match status" value="1"/>
</dbReference>
<evidence type="ECO:0000256" key="1">
    <source>
        <dbReference type="ARBA" id="ARBA00022505"/>
    </source>
</evidence>
<dbReference type="Gene3D" id="3.30.365.10">
    <property type="entry name" value="Aldehyde oxidase/xanthine dehydrogenase, molybdopterin binding domain"/>
    <property type="match status" value="4"/>
</dbReference>
<feature type="domain" description="Aldehyde oxidase/xanthine dehydrogenase a/b hammerhead" evidence="3">
    <location>
        <begin position="19"/>
        <end position="119"/>
    </location>
</feature>
<dbReference type="AlphaFoldDB" id="A0A381QCD9"/>
<sequence>MAHLIGRDFTPPDLHAKVTGRAKYAEDFRADGMLFCRLLTSPMPHGRVRSIDLSEARNMAGVIGILTADELPEVSAPGNTILTNEPLYVGAPILAVAAESETAAQNAIAAIEMDLEPLPFCVDPLESLRPGGPNARTDGNVVRRGEGVVELKWTAEDFAAGGEGQMPMGEPLAEWSYGDVEAGFANAALVLDETFVTAGTSHHSMEPRSAMAYWQNGKCYVYGSTQSQAYVVPGLAGLLGIEQEDLVYVSEFCGGGFGSKGGAYPVMAIPAYMARKTGRPVLMRIGRAEENFIGVCRPAFQGRLKIGFQSDGRVTAADLYIVQNNGPNSGGGDYNSAGSAMSLVYTPPAMRFRGLPILTNTPPTGAQRGPGQNQLATAVEPIIDKAARELGLDLVAIRRINAPDNSSGYGAGQGPVTSTYQREALDLGAEQFGWEDRRARSGQRRGSKVTGVAVGQAFHGAGSNGFDGLLRIAPDGKLIIHTGVGNLGTYSYASTARVAAEVLGYDWENVEIVRGDSSRGLPWTLGQFGSNTSFTESRANYASGMDAVQKLKEIAARDLGGSPGDYDVGNETVFARANPSRRLTYAAAAQRAIQLGGRYSGEQVPDEINPMTARAVEGIAGTGLIGVARDNIPRNGTVPALATGFIEIELDVETGQFEIIDYLGVADCGTVLHPMGLAAQIKGGAVMGFGMAALERHVYDTHYGLPGSVGFHQTKPPTYLDVPLEMEWNAVDIADPQNPVGVKGIGEPVMGCAAAALLCAISDALDGYYFNRSPIVPDMIVNAASGQDQSHSPLQVNTQ</sequence>
<dbReference type="SMART" id="SM01008">
    <property type="entry name" value="Ald_Xan_dh_C"/>
    <property type="match status" value="1"/>
</dbReference>
<dbReference type="SUPFAM" id="SSF54665">
    <property type="entry name" value="CO dehydrogenase molybdoprotein N-domain-like"/>
    <property type="match status" value="1"/>
</dbReference>
<dbReference type="Pfam" id="PF01315">
    <property type="entry name" value="Ald_Xan_dh_C"/>
    <property type="match status" value="1"/>
</dbReference>
<evidence type="ECO:0000256" key="2">
    <source>
        <dbReference type="ARBA" id="ARBA00023002"/>
    </source>
</evidence>
<keyword evidence="2" id="KW-0560">Oxidoreductase</keyword>
<dbReference type="Gene3D" id="3.90.1170.50">
    <property type="entry name" value="Aldehyde oxidase/xanthine dehydrogenase, a/b hammerhead"/>
    <property type="match status" value="1"/>
</dbReference>
<dbReference type="InterPro" id="IPR016208">
    <property type="entry name" value="Ald_Oxase/xanthine_DH-like"/>
</dbReference>
<dbReference type="InterPro" id="IPR046867">
    <property type="entry name" value="AldOxase/xan_DH_MoCoBD2"/>
</dbReference>
<keyword evidence="1" id="KW-0500">Molybdenum</keyword>
<protein>
    <recommendedName>
        <fullName evidence="3">Aldehyde oxidase/xanthine dehydrogenase a/b hammerhead domain-containing protein</fullName>
    </recommendedName>
</protein>
<dbReference type="InterPro" id="IPR037165">
    <property type="entry name" value="AldOxase/xan_DH_Mopterin-bd_sf"/>
</dbReference>
<dbReference type="InterPro" id="IPR036856">
    <property type="entry name" value="Ald_Oxase/Xan_DH_a/b_sf"/>
</dbReference>
<dbReference type="GO" id="GO:0005506">
    <property type="term" value="F:iron ion binding"/>
    <property type="evidence" value="ECO:0007669"/>
    <property type="project" value="InterPro"/>
</dbReference>
<name>A0A381QCD9_9ZZZZ</name>